<reference evidence="3" key="1">
    <citation type="submission" date="2020-02" db="EMBL/GenBank/DDBJ databases">
        <authorList>
            <person name="Palmer J.M."/>
        </authorList>
    </citation>
    <scope>NUCLEOTIDE SEQUENCE</scope>
    <source>
        <strain evidence="3">EPUS1.4</strain>
        <tissue evidence="3">Thallus</tissue>
    </source>
</reference>
<feature type="transmembrane region" description="Helical" evidence="2">
    <location>
        <begin position="589"/>
        <end position="611"/>
    </location>
</feature>
<accession>A0A8H7AGU4</accession>
<dbReference type="Proteomes" id="UP000606974">
    <property type="component" value="Unassembled WGS sequence"/>
</dbReference>
<evidence type="ECO:0000256" key="2">
    <source>
        <dbReference type="SAM" id="Phobius"/>
    </source>
</evidence>
<dbReference type="InterPro" id="IPR021514">
    <property type="entry name" value="DUF3176"/>
</dbReference>
<dbReference type="PANTHER" id="PTHR35394:SF6">
    <property type="entry name" value="DUF3176 DOMAIN-CONTAINING PROTEIN"/>
    <property type="match status" value="1"/>
</dbReference>
<protein>
    <submittedName>
        <fullName evidence="3">Uncharacterized protein</fullName>
    </submittedName>
</protein>
<dbReference type="Pfam" id="PF11374">
    <property type="entry name" value="DUF3176"/>
    <property type="match status" value="1"/>
</dbReference>
<name>A0A8H7AGU4_9EURO</name>
<dbReference type="AlphaFoldDB" id="A0A8H7AGU4"/>
<keyword evidence="4" id="KW-1185">Reference proteome</keyword>
<keyword evidence="2" id="KW-0472">Membrane</keyword>
<organism evidence="3 4">
    <name type="scientific">Endocarpon pusillum</name>
    <dbReference type="NCBI Taxonomy" id="364733"/>
    <lineage>
        <taxon>Eukaryota</taxon>
        <taxon>Fungi</taxon>
        <taxon>Dikarya</taxon>
        <taxon>Ascomycota</taxon>
        <taxon>Pezizomycotina</taxon>
        <taxon>Eurotiomycetes</taxon>
        <taxon>Chaetothyriomycetidae</taxon>
        <taxon>Verrucariales</taxon>
        <taxon>Verrucariaceae</taxon>
        <taxon>Endocarpon</taxon>
    </lineage>
</organism>
<keyword evidence="2" id="KW-0812">Transmembrane</keyword>
<evidence type="ECO:0000313" key="4">
    <source>
        <dbReference type="Proteomes" id="UP000606974"/>
    </source>
</evidence>
<evidence type="ECO:0000313" key="3">
    <source>
        <dbReference type="EMBL" id="KAF7506752.1"/>
    </source>
</evidence>
<feature type="transmembrane region" description="Helical" evidence="2">
    <location>
        <begin position="227"/>
        <end position="247"/>
    </location>
</feature>
<feature type="transmembrane region" description="Helical" evidence="2">
    <location>
        <begin position="161"/>
        <end position="182"/>
    </location>
</feature>
<keyword evidence="2" id="KW-1133">Transmembrane helix</keyword>
<dbReference type="PANTHER" id="PTHR35394">
    <property type="entry name" value="DUF3176 DOMAIN-CONTAINING PROTEIN"/>
    <property type="match status" value="1"/>
</dbReference>
<dbReference type="EMBL" id="JAACFV010000081">
    <property type="protein sequence ID" value="KAF7506752.1"/>
    <property type="molecule type" value="Genomic_DNA"/>
</dbReference>
<comment type="caution">
    <text evidence="3">The sequence shown here is derived from an EMBL/GenBank/DDBJ whole genome shotgun (WGS) entry which is preliminary data.</text>
</comment>
<proteinExistence type="predicted"/>
<evidence type="ECO:0000256" key="1">
    <source>
        <dbReference type="SAM" id="MobiDB-lite"/>
    </source>
</evidence>
<feature type="transmembrane region" description="Helical" evidence="2">
    <location>
        <begin position="125"/>
        <end position="149"/>
    </location>
</feature>
<feature type="compositionally biased region" description="Low complexity" evidence="1">
    <location>
        <begin position="107"/>
        <end position="117"/>
    </location>
</feature>
<dbReference type="OrthoDB" id="5376804at2759"/>
<feature type="region of interest" description="Disordered" evidence="1">
    <location>
        <begin position="1"/>
        <end position="41"/>
    </location>
</feature>
<feature type="region of interest" description="Disordered" evidence="1">
    <location>
        <begin position="78"/>
        <end position="120"/>
    </location>
</feature>
<sequence>MSYTPIDVHFGHDGTDLGVHPDNSVAGPGRPESPYSRNITANPIGSNWISSGSREIGRENIISPTVFSAGSHGSAPVVADRWSDSSRTSNKKNLKSPAVHEVSLQDGESGSVSSGSSKHLRGGSWTVEIISFTIALLALAAIIGVLAHYNGKSMPSWPTGITLNTLIALLTAIANAALASPLQQGLSQLKWINFKRESRPLTDMEAFDDASRGIWGSIKLLVMGRGGVLGSFGAVIVILALAMSPFAQQIVVYRAREDVAIRNPHSSINTALNYTWVLPGDPSSQSPQFVPILPMKAAVWGGLFAADINPVPPYDCPTGNCTWPDFSTLAVCSSCVSMTEYMEKDCQSNGNGNSSDCGWSLPNGAKLNGSSSVFSMTPTIPSVNGDLSYATIMKLTFMGTEAQNKETTTQFTGSGIVQPWAQQCTLQYCVQDMHTYVIDGQLGQNVTATYYNTSVVSINETLQAGKDTPLYITSKLHNETFNVGGSVMLGIQQWFADLFTTGSATREDISKTESNIVVNLTVGVSSGMTSFTSDVVQGFYWFYYEYPTGLPDLNEGLAKTMTNAIRASGGGVPVLGTAYEMSTYVHIRWGWMTLPAIVVLMTGTFLAAAMLRSRSTRTKLWKSSALAMLFHGLDGDSRKMALDSDSLRKVKVRLDDDGNSSQGEGGRLLRI</sequence>
<gene>
    <name evidence="3" type="ORF">GJ744_011476</name>
</gene>